<dbReference type="InterPro" id="IPR055810">
    <property type="entry name" value="DUF7386"/>
</dbReference>
<sequence length="103" mass="11370">MSGDAIITAPHDGRPALTSISAKAYINTNDETTSSVPEIVATDASDDPPKSKVFDAALTHLTESEENLQDVRVKYSPQMVKDCCNTQVLGLRYRTSVESRWRR</sequence>
<accession>E4NNL5</accession>
<reference evidence="1 2" key="1">
    <citation type="journal article" date="2009" name="Stand. Genomic Sci.">
        <title>Complete genome sequence of Halogeometricum borinquense type strain (PR3).</title>
        <authorList>
            <person name="Malfatti S."/>
            <person name="Tindall B.J."/>
            <person name="Schneider S."/>
            <person name="Fahnrich R."/>
            <person name="Lapidus A."/>
            <person name="Labuttii K."/>
            <person name="Copeland A."/>
            <person name="Glavina Del Rio T."/>
            <person name="Nolan M."/>
            <person name="Chen F."/>
            <person name="Lucas S."/>
            <person name="Tice H."/>
            <person name="Cheng J.F."/>
            <person name="Bruce D."/>
            <person name="Goodwin L."/>
            <person name="Pitluck S."/>
            <person name="Anderson I."/>
            <person name="Pati A."/>
            <person name="Ivanova N."/>
            <person name="Mavromatis K."/>
            <person name="Chen A."/>
            <person name="Palaniappan K."/>
            <person name="D'haeseleer P."/>
            <person name="Goker M."/>
            <person name="Bristow J."/>
            <person name="Eisen J.A."/>
            <person name="Markowitz V."/>
            <person name="Hugenholtz P."/>
            <person name="Kyrpides N.C."/>
            <person name="Klenk H.P."/>
            <person name="Chain P."/>
        </authorList>
    </citation>
    <scope>NUCLEOTIDE SEQUENCE [LARGE SCALE GENOMIC DNA]</scope>
    <source>
        <strain evidence="2">ATCC 700274 / DSM 11551 / JCM 10706 / KCTC 4070 / PR3</strain>
    </source>
</reference>
<gene>
    <name evidence="1" type="ordered locus">Hbor_07720</name>
</gene>
<dbReference type="STRING" id="469382.Hbor_07720"/>
<dbReference type="eggNOG" id="arCOG06318">
    <property type="taxonomic scope" value="Archaea"/>
</dbReference>
<name>E4NNL5_HALBP</name>
<proteinExistence type="predicted"/>
<dbReference type="AlphaFoldDB" id="E4NNL5"/>
<dbReference type="Pfam" id="PF24111">
    <property type="entry name" value="DUF7386"/>
    <property type="match status" value="1"/>
</dbReference>
<evidence type="ECO:0000313" key="1">
    <source>
        <dbReference type="EMBL" id="ADQ66369.1"/>
    </source>
</evidence>
<dbReference type="HOGENOM" id="CLU_2257257_0_0_2"/>
<dbReference type="EMBL" id="CP001690">
    <property type="protein sequence ID" value="ADQ66369.1"/>
    <property type="molecule type" value="Genomic_DNA"/>
</dbReference>
<dbReference type="KEGG" id="hbo:Hbor_07720"/>
<evidence type="ECO:0000313" key="2">
    <source>
        <dbReference type="Proteomes" id="UP000006663"/>
    </source>
</evidence>
<keyword evidence="2" id="KW-1185">Reference proteome</keyword>
<organism evidence="1 2">
    <name type="scientific">Halogeometricum borinquense (strain ATCC 700274 / DSM 11551 / JCM 10706 / KCTC 4070 / PR3)</name>
    <dbReference type="NCBI Taxonomy" id="469382"/>
    <lineage>
        <taxon>Archaea</taxon>
        <taxon>Methanobacteriati</taxon>
        <taxon>Methanobacteriota</taxon>
        <taxon>Stenosarchaea group</taxon>
        <taxon>Halobacteria</taxon>
        <taxon>Halobacteriales</taxon>
        <taxon>Haloferacaceae</taxon>
        <taxon>Halogeometricum</taxon>
    </lineage>
</organism>
<protein>
    <submittedName>
        <fullName evidence="1">Uncharacterized protein</fullName>
    </submittedName>
</protein>
<dbReference type="Proteomes" id="UP000006663">
    <property type="component" value="Chromosome"/>
</dbReference>